<protein>
    <submittedName>
        <fullName evidence="1">Uncharacterized protein</fullName>
    </submittedName>
</protein>
<dbReference type="RefSeq" id="WP_054614672.1">
    <property type="nucleotide sequence ID" value="NZ_CP101125.1"/>
</dbReference>
<organism evidence="1 2">
    <name type="scientific">Pseudomonas nunensis</name>
    <dbReference type="NCBI Taxonomy" id="2961896"/>
    <lineage>
        <taxon>Bacteria</taxon>
        <taxon>Pseudomonadati</taxon>
        <taxon>Pseudomonadota</taxon>
        <taxon>Gammaproteobacteria</taxon>
        <taxon>Pseudomonadales</taxon>
        <taxon>Pseudomonadaceae</taxon>
        <taxon>Pseudomonas</taxon>
    </lineage>
</organism>
<proteinExistence type="predicted"/>
<name>A0ABY5ER80_9PSED</name>
<accession>A0ABY5ER80</accession>
<evidence type="ECO:0000313" key="1">
    <source>
        <dbReference type="EMBL" id="UTO16792.1"/>
    </source>
</evidence>
<reference evidence="1" key="1">
    <citation type="submission" date="2022-07" db="EMBL/GenBank/DDBJ databases">
        <title>Pseudomonas nunamit sp. nov. an antifungal species isolated from Greenland.</title>
        <authorList>
            <person name="Ntana F."/>
            <person name="Hennessy R.C."/>
            <person name="Zervas A."/>
            <person name="Stougaard P."/>
        </authorList>
    </citation>
    <scope>NUCLEOTIDE SEQUENCE</scope>
    <source>
        <strain evidence="1">In5</strain>
    </source>
</reference>
<dbReference type="EMBL" id="CP101125">
    <property type="protein sequence ID" value="UTO16792.1"/>
    <property type="molecule type" value="Genomic_DNA"/>
</dbReference>
<keyword evidence="2" id="KW-1185">Reference proteome</keyword>
<sequence>MRAPLSAPTLEPGQRLFVCLEQCVVVQQRETNIYQVVFDRKAPKTTRILWAEDEWIFIGRHKQNAEKDPSLAAFVSVLKPEQETF</sequence>
<gene>
    <name evidence="1" type="ORF">NK667_10720</name>
</gene>
<dbReference type="Proteomes" id="UP001059607">
    <property type="component" value="Chromosome"/>
</dbReference>
<evidence type="ECO:0000313" key="2">
    <source>
        <dbReference type="Proteomes" id="UP001059607"/>
    </source>
</evidence>